<dbReference type="PANTHER" id="PTHR33499:SF35">
    <property type="entry name" value="TRANSPOSASE MUDR PLANT DOMAIN-CONTAINING PROTEIN"/>
    <property type="match status" value="1"/>
</dbReference>
<keyword evidence="1" id="KW-1185">Reference proteome</keyword>
<dbReference type="PANTHER" id="PTHR33499">
    <property type="entry name" value="OS12G0282400 PROTEIN-RELATED"/>
    <property type="match status" value="1"/>
</dbReference>
<organism evidence="1 2">
    <name type="scientific">Solanum pennellii</name>
    <name type="common">Tomato</name>
    <name type="synonym">Lycopersicon pennellii</name>
    <dbReference type="NCBI Taxonomy" id="28526"/>
    <lineage>
        <taxon>Eukaryota</taxon>
        <taxon>Viridiplantae</taxon>
        <taxon>Streptophyta</taxon>
        <taxon>Embryophyta</taxon>
        <taxon>Tracheophyta</taxon>
        <taxon>Spermatophyta</taxon>
        <taxon>Magnoliopsida</taxon>
        <taxon>eudicotyledons</taxon>
        <taxon>Gunneridae</taxon>
        <taxon>Pentapetalae</taxon>
        <taxon>asterids</taxon>
        <taxon>lamiids</taxon>
        <taxon>Solanales</taxon>
        <taxon>Solanaceae</taxon>
        <taxon>Solanoideae</taxon>
        <taxon>Solaneae</taxon>
        <taxon>Solanum</taxon>
        <taxon>Solanum subgen. Lycopersicon</taxon>
    </lineage>
</organism>
<evidence type="ECO:0000313" key="2">
    <source>
        <dbReference type="RefSeq" id="XP_027772387.1"/>
    </source>
</evidence>
<name>A0ABM1V9G9_SOLPN</name>
<gene>
    <name evidence="2" type="primary">LOC114076888</name>
</gene>
<dbReference type="Proteomes" id="UP000694930">
    <property type="component" value="Chromosome 4"/>
</dbReference>
<reference evidence="1" key="1">
    <citation type="journal article" date="2014" name="Nat. Genet.">
        <title>The genome of the stress-tolerant wild tomato species Solanum pennellii.</title>
        <authorList>
            <person name="Bolger A."/>
            <person name="Scossa F."/>
            <person name="Bolger M.E."/>
            <person name="Lanz C."/>
            <person name="Maumus F."/>
            <person name="Tohge T."/>
            <person name="Quesneville H."/>
            <person name="Alseekh S."/>
            <person name="Sorensen I."/>
            <person name="Lichtenstein G."/>
            <person name="Fich E.A."/>
            <person name="Conte M."/>
            <person name="Keller H."/>
            <person name="Schneeberger K."/>
            <person name="Schwacke R."/>
            <person name="Ofner I."/>
            <person name="Vrebalov J."/>
            <person name="Xu Y."/>
            <person name="Osorio S."/>
            <person name="Aflitos S.A."/>
            <person name="Schijlen E."/>
            <person name="Jimenez-Gomez J.M."/>
            <person name="Ryngajllo M."/>
            <person name="Kimura S."/>
            <person name="Kumar R."/>
            <person name="Koenig D."/>
            <person name="Headland L.R."/>
            <person name="Maloof J.N."/>
            <person name="Sinha N."/>
            <person name="van Ham R.C."/>
            <person name="Lankhorst R.K."/>
            <person name="Mao L."/>
            <person name="Vogel A."/>
            <person name="Arsova B."/>
            <person name="Panstruga R."/>
            <person name="Fei Z."/>
            <person name="Rose J.K."/>
            <person name="Zamir D."/>
            <person name="Carrari F."/>
            <person name="Giovannoni J.J."/>
            <person name="Weigel D."/>
            <person name="Usadel B."/>
            <person name="Fernie A.R."/>
        </authorList>
    </citation>
    <scope>NUCLEOTIDE SEQUENCE [LARGE SCALE GENOMIC DNA]</scope>
    <source>
        <strain evidence="1">cv. LA0716</strain>
    </source>
</reference>
<dbReference type="RefSeq" id="XP_027772387.1">
    <property type="nucleotide sequence ID" value="XM_027916586.1"/>
</dbReference>
<dbReference type="GeneID" id="114076888"/>
<evidence type="ECO:0000313" key="1">
    <source>
        <dbReference type="Proteomes" id="UP000694930"/>
    </source>
</evidence>
<proteinExistence type="predicted"/>
<reference evidence="2" key="2">
    <citation type="submission" date="2025-08" db="UniProtKB">
        <authorList>
            <consortium name="RefSeq"/>
        </authorList>
    </citation>
    <scope>IDENTIFICATION</scope>
</reference>
<accession>A0ABM1V9G9</accession>
<sequence length="125" mass="13944">MIQGSNLLLSRTKLAAVSNGGKDCNPQNMATTFFETRKKGNERVEPEIAEKYAEIHDLVQSEPSLTNIEVVERCFGPACKSDVIKVGGGITIKELKGCTTSKAALWEDLKTTRKKRNHYKNAWIF</sequence>
<protein>
    <submittedName>
        <fullName evidence="2">Uncharacterized protein LOC114076888</fullName>
    </submittedName>
</protein>